<feature type="transmembrane region" description="Helical" evidence="2">
    <location>
        <begin position="69"/>
        <end position="85"/>
    </location>
</feature>
<dbReference type="Proteomes" id="UP000680866">
    <property type="component" value="Chromosome"/>
</dbReference>
<name>A0A810MWU9_9ACTN</name>
<feature type="transmembrane region" description="Helical" evidence="2">
    <location>
        <begin position="126"/>
        <end position="148"/>
    </location>
</feature>
<feature type="transmembrane region" description="Helical" evidence="2">
    <location>
        <begin position="272"/>
        <end position="293"/>
    </location>
</feature>
<sequence length="513" mass="54036">MLFSVAVAVRQPWGADFGLHAAVVGRLRDDLWQPANPMVEVISPSPYFTPYTLLLAVIAKVTGLGPATVLSAAGPANLALLLFGLRRFVGLFTTNRWAPVLALLFVPLLWGPAVPQWSGFPALRGLVLILPYPSTLAFGLMLLCWVAVAGALRTASWRRWLVAGLLGGLVILIHPFTAVGTVLGVVAFVVGRLTRLRRPDLVGMLVGAAAALVPVFGWPYFRVTDTLASASELDAIHEALYLDAAGRYGLAFLVGVPALVLRLRRDRLDPLVLLFGLSGAVVLAGWLTGAYAFGRVWPVVVLSLQVAAAVVLATVVAAAFGRRPAESPAPSDPAGVAGPDAAGPAPRRPGSGSRLLVGLWAAVAAVACLAGFATQYGNLLLVLPADQLTAPRRAAHDVTNLPNFGWVDRAVAPGSVVLTGNAPAGRALLAFEIRSVAPPWPDPLLADEDRRLAEQAELVDAATPDPRRRALLTAYGVDWILDLDGSYGWADGYASTVVEGPGKSRLLKVAQPR</sequence>
<feature type="transmembrane region" description="Helical" evidence="2">
    <location>
        <begin position="97"/>
        <end position="114"/>
    </location>
</feature>
<dbReference type="EMBL" id="AP023359">
    <property type="protein sequence ID" value="BCJ64984.1"/>
    <property type="molecule type" value="Genomic_DNA"/>
</dbReference>
<keyword evidence="4" id="KW-1185">Reference proteome</keyword>
<keyword evidence="2" id="KW-1133">Transmembrane helix</keyword>
<accession>A0A810MWU9</accession>
<reference evidence="3" key="1">
    <citation type="submission" date="2020-08" db="EMBL/GenBank/DDBJ databases">
        <title>Whole genome shotgun sequence of Polymorphospora rubra NBRC 101157.</title>
        <authorList>
            <person name="Komaki H."/>
            <person name="Tamura T."/>
        </authorList>
    </citation>
    <scope>NUCLEOTIDE SEQUENCE</scope>
    <source>
        <strain evidence="3">NBRC 101157</strain>
    </source>
</reference>
<evidence type="ECO:0000313" key="3">
    <source>
        <dbReference type="EMBL" id="BCJ64984.1"/>
    </source>
</evidence>
<protein>
    <recommendedName>
        <fullName evidence="5">Integral membrane protein</fullName>
    </recommendedName>
</protein>
<feature type="transmembrane region" description="Helical" evidence="2">
    <location>
        <begin position="201"/>
        <end position="221"/>
    </location>
</feature>
<keyword evidence="2" id="KW-0472">Membrane</keyword>
<gene>
    <name evidence="3" type="ORF">Prubr_20050</name>
</gene>
<dbReference type="RefSeq" id="WP_212824118.1">
    <property type="nucleotide sequence ID" value="NZ_AP023359.1"/>
</dbReference>
<dbReference type="KEGG" id="pry:Prubr_20050"/>
<evidence type="ECO:0008006" key="5">
    <source>
        <dbReference type="Google" id="ProtNLM"/>
    </source>
</evidence>
<evidence type="ECO:0000256" key="2">
    <source>
        <dbReference type="SAM" id="Phobius"/>
    </source>
</evidence>
<feature type="transmembrane region" description="Helical" evidence="2">
    <location>
        <begin position="160"/>
        <end position="189"/>
    </location>
</feature>
<feature type="region of interest" description="Disordered" evidence="1">
    <location>
        <begin position="323"/>
        <end position="348"/>
    </location>
</feature>
<proteinExistence type="predicted"/>
<evidence type="ECO:0000313" key="4">
    <source>
        <dbReference type="Proteomes" id="UP000680866"/>
    </source>
</evidence>
<feature type="transmembrane region" description="Helical" evidence="2">
    <location>
        <begin position="299"/>
        <end position="320"/>
    </location>
</feature>
<keyword evidence="2" id="KW-0812">Transmembrane</keyword>
<organism evidence="3 4">
    <name type="scientific">Polymorphospora rubra</name>
    <dbReference type="NCBI Taxonomy" id="338584"/>
    <lineage>
        <taxon>Bacteria</taxon>
        <taxon>Bacillati</taxon>
        <taxon>Actinomycetota</taxon>
        <taxon>Actinomycetes</taxon>
        <taxon>Micromonosporales</taxon>
        <taxon>Micromonosporaceae</taxon>
        <taxon>Polymorphospora</taxon>
    </lineage>
</organism>
<evidence type="ECO:0000256" key="1">
    <source>
        <dbReference type="SAM" id="MobiDB-lite"/>
    </source>
</evidence>
<feature type="transmembrane region" description="Helical" evidence="2">
    <location>
        <begin position="355"/>
        <end position="373"/>
    </location>
</feature>
<feature type="compositionally biased region" description="Low complexity" evidence="1">
    <location>
        <begin position="328"/>
        <end position="348"/>
    </location>
</feature>
<dbReference type="AlphaFoldDB" id="A0A810MWU9"/>